<feature type="region of interest" description="Disordered" evidence="2">
    <location>
        <begin position="410"/>
        <end position="473"/>
    </location>
</feature>
<feature type="compositionally biased region" description="Low complexity" evidence="2">
    <location>
        <begin position="410"/>
        <end position="420"/>
    </location>
</feature>
<accession>D3B623</accession>
<comment type="caution">
    <text evidence="4">The sequence shown here is derived from an EMBL/GenBank/DDBJ whole genome shotgun (WGS) entry which is preliminary data.</text>
</comment>
<feature type="compositionally biased region" description="Low complexity" evidence="2">
    <location>
        <begin position="66"/>
        <end position="85"/>
    </location>
</feature>
<protein>
    <submittedName>
        <fullName evidence="4">RhoGAP domain-containing protein</fullName>
    </submittedName>
</protein>
<dbReference type="PANTHER" id="PTHR23177:SF58">
    <property type="entry name" value="RHO GTPASE-ACTIVATING PROTEIN GACK"/>
    <property type="match status" value="1"/>
</dbReference>
<dbReference type="FunCoup" id="D3B623">
    <property type="interactions" value="805"/>
</dbReference>
<feature type="region of interest" description="Disordered" evidence="2">
    <location>
        <begin position="486"/>
        <end position="505"/>
    </location>
</feature>
<dbReference type="GeneID" id="31359600"/>
<feature type="compositionally biased region" description="Basic and acidic residues" evidence="2">
    <location>
        <begin position="357"/>
        <end position="376"/>
    </location>
</feature>
<evidence type="ECO:0000256" key="2">
    <source>
        <dbReference type="SAM" id="MobiDB-lite"/>
    </source>
</evidence>
<evidence type="ECO:0000313" key="4">
    <source>
        <dbReference type="EMBL" id="EFA83321.1"/>
    </source>
</evidence>
<dbReference type="Proteomes" id="UP000001396">
    <property type="component" value="Unassembled WGS sequence"/>
</dbReference>
<dbReference type="CDD" id="cd00159">
    <property type="entry name" value="RhoGAP"/>
    <property type="match status" value="1"/>
</dbReference>
<feature type="region of interest" description="Disordered" evidence="2">
    <location>
        <begin position="348"/>
        <end position="376"/>
    </location>
</feature>
<feature type="compositionally biased region" description="Low complexity" evidence="2">
    <location>
        <begin position="463"/>
        <end position="473"/>
    </location>
</feature>
<dbReference type="PANTHER" id="PTHR23177">
    <property type="entry name" value="MKIAA1688 PROTEIN"/>
    <property type="match status" value="1"/>
</dbReference>
<feature type="domain" description="Rho-GAP" evidence="3">
    <location>
        <begin position="714"/>
        <end position="898"/>
    </location>
</feature>
<dbReference type="SMART" id="SM00324">
    <property type="entry name" value="RhoGAP"/>
    <property type="match status" value="1"/>
</dbReference>
<proteinExistence type="predicted"/>
<keyword evidence="1" id="KW-0343">GTPase activation</keyword>
<feature type="compositionally biased region" description="Polar residues" evidence="2">
    <location>
        <begin position="425"/>
        <end position="450"/>
    </location>
</feature>
<evidence type="ECO:0000259" key="3">
    <source>
        <dbReference type="PROSITE" id="PS50238"/>
    </source>
</evidence>
<feature type="compositionally biased region" description="Polar residues" evidence="2">
    <location>
        <begin position="489"/>
        <end position="504"/>
    </location>
</feature>
<dbReference type="Gene3D" id="1.10.555.10">
    <property type="entry name" value="Rho GTPase activation protein"/>
    <property type="match status" value="1"/>
</dbReference>
<dbReference type="Pfam" id="PF00620">
    <property type="entry name" value="RhoGAP"/>
    <property type="match status" value="1"/>
</dbReference>
<dbReference type="OMA" id="VKFKVLM"/>
<dbReference type="SUPFAM" id="SSF48350">
    <property type="entry name" value="GTPase activation domain, GAP"/>
    <property type="match status" value="1"/>
</dbReference>
<feature type="region of interest" description="Disordered" evidence="2">
    <location>
        <begin position="169"/>
        <end position="193"/>
    </location>
</feature>
<feature type="compositionally biased region" description="Polar residues" evidence="2">
    <location>
        <begin position="27"/>
        <end position="45"/>
    </location>
</feature>
<dbReference type="AlphaFoldDB" id="D3B623"/>
<reference evidence="4 5" key="1">
    <citation type="journal article" date="2011" name="Genome Res.">
        <title>Phylogeny-wide analysis of social amoeba genomes highlights ancient origins for complex intercellular communication.</title>
        <authorList>
            <person name="Heidel A.J."/>
            <person name="Lawal H.M."/>
            <person name="Felder M."/>
            <person name="Schilde C."/>
            <person name="Helps N.R."/>
            <person name="Tunggal B."/>
            <person name="Rivero F."/>
            <person name="John U."/>
            <person name="Schleicher M."/>
            <person name="Eichinger L."/>
            <person name="Platzer M."/>
            <person name="Noegel A.A."/>
            <person name="Schaap P."/>
            <person name="Gloeckner G."/>
        </authorList>
    </citation>
    <scope>NUCLEOTIDE SEQUENCE [LARGE SCALE GENOMIC DNA]</scope>
    <source>
        <strain evidence="5">ATCC 26659 / Pp 5 / PN500</strain>
    </source>
</reference>
<dbReference type="PROSITE" id="PS50238">
    <property type="entry name" value="RHOGAP"/>
    <property type="match status" value="1"/>
</dbReference>
<evidence type="ECO:0000256" key="1">
    <source>
        <dbReference type="ARBA" id="ARBA00022468"/>
    </source>
</evidence>
<keyword evidence="5" id="KW-1185">Reference proteome</keyword>
<dbReference type="RefSeq" id="XP_020435438.1">
    <property type="nucleotide sequence ID" value="XM_020575024.1"/>
</dbReference>
<evidence type="ECO:0000313" key="5">
    <source>
        <dbReference type="Proteomes" id="UP000001396"/>
    </source>
</evidence>
<dbReference type="GO" id="GO:0005096">
    <property type="term" value="F:GTPase activator activity"/>
    <property type="evidence" value="ECO:0007669"/>
    <property type="project" value="UniProtKB-KW"/>
</dbReference>
<sequence>MTDIIETQQQQQQQKEIPTVAIESEMISDQKNISPAKSLTDSFNGHGSPKLPRKSTISVGNHKRSPTQTISFSSSSSSPSSSPTTGGYFSKSSPNLEHYRKANDLPIIQKTDHSINPLIPDLNVLNGSNGSINDDSICYLKLQLSTTTTTTTTREDSDSEEDNNRLLVENNNNKNRHNIITPPPSPTTSPKYSPIPLVITPSSPGTSNPDELNMNLVQLLACFPDPPTVIPLHFSGAKRRDTVFAMVSQPLLTGSSNSLLNSLNTSNNNLSILLNNSSTVSLGSKDLDGASILKDSSNSSFSSNSEADNFISDTTQSSPSINLTPITITEPSININNDNNENIVTLSGNDSPIENQQEVKVDEKEEQPEKVEKEEESIKVDQEEILEVKEEKEAIVNEEKESNIITTSTTTTTTTTTITEKNIESQSNSTPLSTPTKELNISISPDSRASLSIPKFVPPPSPNSAYTPPTRSSNYSSICITSSPHGRTYSVSQKPLSPNSQTATPPLWEVNLNQLTTEVREFNDLSASSNSPNYELLLKGCRNELNTQDQNRLIVRLLEINTADSIKMLDRANEALNNQATAQTAKKSLFSAMKSAVKETRFLKLSKVIMYFGIANLPIQINQVVTDEITLTCFSSKAKYKVSLGPPSSTHTLTCSQNATGKLKKKDSLTIGFKLILKATVRLRRLITIDIENGGRHYVLIQVESSKTAFGESLDTTEMTEDNSFTVPLALVNLKSALISMGGLDEVHIFRIAPSSNERELIAVKEMVNKQPIKCSDVNIISTLIKAWFRELSQPLLYMIPVQNFLNYATQQDGISMLNSLQSSPTQANIFLWLIDLLSLISSNANKNKMTIKSLAVVFAPNLYIPPNTLTPQESLLASNKIVSFIEDCIILMKNKQLFQLNNLF</sequence>
<dbReference type="GO" id="GO:0007165">
    <property type="term" value="P:signal transduction"/>
    <property type="evidence" value="ECO:0007669"/>
    <property type="project" value="InterPro"/>
</dbReference>
<name>D3B623_HETP5</name>
<dbReference type="InterPro" id="IPR000198">
    <property type="entry name" value="RhoGAP_dom"/>
</dbReference>
<organism evidence="4 5">
    <name type="scientific">Heterostelium pallidum (strain ATCC 26659 / Pp 5 / PN500)</name>
    <name type="common">Cellular slime mold</name>
    <name type="synonym">Polysphondylium pallidum</name>
    <dbReference type="NCBI Taxonomy" id="670386"/>
    <lineage>
        <taxon>Eukaryota</taxon>
        <taxon>Amoebozoa</taxon>
        <taxon>Evosea</taxon>
        <taxon>Eumycetozoa</taxon>
        <taxon>Dictyostelia</taxon>
        <taxon>Acytosteliales</taxon>
        <taxon>Acytosteliaceae</taxon>
        <taxon>Heterostelium</taxon>
    </lineage>
</organism>
<dbReference type="InParanoid" id="D3B623"/>
<gene>
    <name evidence="4" type="primary">gacK</name>
    <name evidence="4" type="ORF">PPL_04113</name>
</gene>
<feature type="region of interest" description="Disordered" evidence="2">
    <location>
        <begin position="1"/>
        <end position="95"/>
    </location>
</feature>
<dbReference type="InterPro" id="IPR008936">
    <property type="entry name" value="Rho_GTPase_activation_prot"/>
</dbReference>
<dbReference type="InterPro" id="IPR044785">
    <property type="entry name" value="RopGAP1-5"/>
</dbReference>
<dbReference type="EMBL" id="ADBJ01000017">
    <property type="protein sequence ID" value="EFA83321.1"/>
    <property type="molecule type" value="Genomic_DNA"/>
</dbReference>